<dbReference type="NCBIfam" id="NF004325">
    <property type="entry name" value="PRK05718.1"/>
    <property type="match status" value="1"/>
</dbReference>
<dbReference type="Proteomes" id="UP000315003">
    <property type="component" value="Chromosome"/>
</dbReference>
<evidence type="ECO:0000256" key="5">
    <source>
        <dbReference type="ARBA" id="ARBA00013063"/>
    </source>
</evidence>
<comment type="catalytic activity">
    <reaction evidence="1">
        <text>2-dehydro-3-deoxy-6-phospho-D-gluconate = D-glyceraldehyde 3-phosphate + pyruvate</text>
        <dbReference type="Rhea" id="RHEA:17089"/>
        <dbReference type="ChEBI" id="CHEBI:15361"/>
        <dbReference type="ChEBI" id="CHEBI:57569"/>
        <dbReference type="ChEBI" id="CHEBI:59776"/>
        <dbReference type="EC" id="4.1.2.14"/>
    </reaction>
</comment>
<dbReference type="GO" id="GO:0008675">
    <property type="term" value="F:2-dehydro-3-deoxy-phosphogluconate aldolase activity"/>
    <property type="evidence" value="ECO:0007669"/>
    <property type="project" value="UniProtKB-EC"/>
</dbReference>
<evidence type="ECO:0000313" key="9">
    <source>
        <dbReference type="EMBL" id="QDT58513.1"/>
    </source>
</evidence>
<dbReference type="PROSITE" id="PS00160">
    <property type="entry name" value="ALDOLASE_KDPG_KHG_2"/>
    <property type="match status" value="1"/>
</dbReference>
<dbReference type="InterPro" id="IPR031338">
    <property type="entry name" value="KDPG/KHG_AS_2"/>
</dbReference>
<dbReference type="Pfam" id="PF01081">
    <property type="entry name" value="Aldolase"/>
    <property type="match status" value="1"/>
</dbReference>
<evidence type="ECO:0000256" key="3">
    <source>
        <dbReference type="ARBA" id="ARBA00006906"/>
    </source>
</evidence>
<comment type="pathway">
    <text evidence="2">Carbohydrate acid metabolism; 2-dehydro-3-deoxy-D-gluconate degradation; D-glyceraldehyde 3-phosphate and pyruvate from 2-dehydro-3-deoxy-D-gluconate: step 2/2.</text>
</comment>
<accession>A0A517SR01</accession>
<evidence type="ECO:0000256" key="4">
    <source>
        <dbReference type="ARBA" id="ARBA00011233"/>
    </source>
</evidence>
<sequence length="206" mass="22142">MKEIIASVESLKIVPVVAIEDVRHADRLADALTGGGLPCAEITLRTEAGLASIERLRKRDGFLVGAGTVHSVTQAKQVVDSGAQFIVSPGFNPKTVQWCVENEVPIFPGISSPTDLEMALEFGLEVVKFFPAEALGGIKTLQAFHGPYHTIRFMPTGGISASNIVDYLNLPFVIACGGSWMVKSDLISAGRFDEITQLTRDAMNLI</sequence>
<reference evidence="9 10" key="1">
    <citation type="submission" date="2019-02" db="EMBL/GenBank/DDBJ databases">
        <title>Deep-cultivation of Planctomycetes and their phenomic and genomic characterization uncovers novel biology.</title>
        <authorList>
            <person name="Wiegand S."/>
            <person name="Jogler M."/>
            <person name="Boedeker C."/>
            <person name="Pinto D."/>
            <person name="Vollmers J."/>
            <person name="Rivas-Marin E."/>
            <person name="Kohn T."/>
            <person name="Peeters S.H."/>
            <person name="Heuer A."/>
            <person name="Rast P."/>
            <person name="Oberbeckmann S."/>
            <person name="Bunk B."/>
            <person name="Jeske O."/>
            <person name="Meyerdierks A."/>
            <person name="Storesund J.E."/>
            <person name="Kallscheuer N."/>
            <person name="Luecker S."/>
            <person name="Lage O.M."/>
            <person name="Pohl T."/>
            <person name="Merkel B.J."/>
            <person name="Hornburger P."/>
            <person name="Mueller R.-W."/>
            <person name="Bruemmer F."/>
            <person name="Labrenz M."/>
            <person name="Spormann A.M."/>
            <person name="Op den Camp H."/>
            <person name="Overmann J."/>
            <person name="Amann R."/>
            <person name="Jetten M.S.M."/>
            <person name="Mascher T."/>
            <person name="Medema M.H."/>
            <person name="Devos D.P."/>
            <person name="Kaster A.-K."/>
            <person name="Ovreas L."/>
            <person name="Rohde M."/>
            <person name="Galperin M.Y."/>
            <person name="Jogler C."/>
        </authorList>
    </citation>
    <scope>NUCLEOTIDE SEQUENCE [LARGE SCALE GENOMIC DNA]</scope>
    <source>
        <strain evidence="9 10">SV_7m_r</strain>
    </source>
</reference>
<dbReference type="PANTHER" id="PTHR30246">
    <property type="entry name" value="2-KETO-3-DEOXY-6-PHOSPHOGLUCONATE ALDOLASE"/>
    <property type="match status" value="1"/>
</dbReference>
<gene>
    <name evidence="9" type="primary">eda</name>
    <name evidence="9" type="ORF">SV7mr_10060</name>
</gene>
<proteinExistence type="inferred from homology"/>
<dbReference type="PROSITE" id="PS00159">
    <property type="entry name" value="ALDOLASE_KDPG_KHG_1"/>
    <property type="match status" value="1"/>
</dbReference>
<comment type="subunit">
    <text evidence="4">Homotrimer.</text>
</comment>
<evidence type="ECO:0000256" key="7">
    <source>
        <dbReference type="ARBA" id="ARBA00023270"/>
    </source>
</evidence>
<evidence type="ECO:0000256" key="1">
    <source>
        <dbReference type="ARBA" id="ARBA00000654"/>
    </source>
</evidence>
<name>A0A517SR01_9BACT</name>
<keyword evidence="7" id="KW-0704">Schiff base</keyword>
<evidence type="ECO:0000313" key="10">
    <source>
        <dbReference type="Proteomes" id="UP000315003"/>
    </source>
</evidence>
<evidence type="ECO:0000256" key="6">
    <source>
        <dbReference type="ARBA" id="ARBA00023239"/>
    </source>
</evidence>
<dbReference type="InterPro" id="IPR013785">
    <property type="entry name" value="Aldolase_TIM"/>
</dbReference>
<dbReference type="EC" id="4.1.2.14" evidence="5"/>
<dbReference type="OrthoDB" id="9802667at2"/>
<dbReference type="Gene3D" id="3.20.20.70">
    <property type="entry name" value="Aldolase class I"/>
    <property type="match status" value="1"/>
</dbReference>
<protein>
    <recommendedName>
        <fullName evidence="5">2-dehydro-3-deoxy-phosphogluconate aldolase</fullName>
        <ecNumber evidence="5">4.1.2.14</ecNumber>
    </recommendedName>
</protein>
<dbReference type="RefSeq" id="WP_145269721.1">
    <property type="nucleotide sequence ID" value="NZ_CP036272.1"/>
</dbReference>
<keyword evidence="6" id="KW-0456">Lyase</keyword>
<dbReference type="EMBL" id="CP036272">
    <property type="protein sequence ID" value="QDT58513.1"/>
    <property type="molecule type" value="Genomic_DNA"/>
</dbReference>
<dbReference type="SUPFAM" id="SSF51569">
    <property type="entry name" value="Aldolase"/>
    <property type="match status" value="1"/>
</dbReference>
<dbReference type="InterPro" id="IPR000887">
    <property type="entry name" value="Aldlse_KDPG_KHG"/>
</dbReference>
<organism evidence="9 10">
    <name type="scientific">Stieleria bergensis</name>
    <dbReference type="NCBI Taxonomy" id="2528025"/>
    <lineage>
        <taxon>Bacteria</taxon>
        <taxon>Pseudomonadati</taxon>
        <taxon>Planctomycetota</taxon>
        <taxon>Planctomycetia</taxon>
        <taxon>Pirellulales</taxon>
        <taxon>Pirellulaceae</taxon>
        <taxon>Stieleria</taxon>
    </lineage>
</organism>
<evidence type="ECO:0000256" key="8">
    <source>
        <dbReference type="ARBA" id="ARBA00023277"/>
    </source>
</evidence>
<keyword evidence="10" id="KW-1185">Reference proteome</keyword>
<dbReference type="NCBIfam" id="TIGR01182">
    <property type="entry name" value="eda"/>
    <property type="match status" value="1"/>
</dbReference>
<dbReference type="InterPro" id="IPR031337">
    <property type="entry name" value="KDPG/KHG_AS_1"/>
</dbReference>
<dbReference type="CDD" id="cd00452">
    <property type="entry name" value="KDPG_aldolase"/>
    <property type="match status" value="1"/>
</dbReference>
<dbReference type="PANTHER" id="PTHR30246:SF1">
    <property type="entry name" value="2-DEHYDRO-3-DEOXY-6-PHOSPHOGALACTONATE ALDOLASE-RELATED"/>
    <property type="match status" value="1"/>
</dbReference>
<keyword evidence="8" id="KW-0119">Carbohydrate metabolism</keyword>
<evidence type="ECO:0000256" key="2">
    <source>
        <dbReference type="ARBA" id="ARBA00004736"/>
    </source>
</evidence>
<comment type="similarity">
    <text evidence="3">Belongs to the KHG/KDPG aldolase family.</text>
</comment>
<dbReference type="AlphaFoldDB" id="A0A517SR01"/>